<evidence type="ECO:0000313" key="2">
    <source>
        <dbReference type="Proteomes" id="UP001227268"/>
    </source>
</evidence>
<gene>
    <name evidence="1" type="ORF">QFC21_002996</name>
</gene>
<accession>A0ACC2VT52</accession>
<comment type="caution">
    <text evidence="1">The sequence shown here is derived from an EMBL/GenBank/DDBJ whole genome shotgun (WGS) entry which is preliminary data.</text>
</comment>
<sequence>MKNLTATFSAIYRDEFANPSQRITATAIDPETDGFFAARERVDRNEEVVEVEILKGVQKHGEYALEILTLLSSPLTPNTIGNAPQVLSLKYLPEESSLAVIQASGEISMIRLQDDEEGPGGQSGGDVQVEVVGSVEEGVRAAEWSPDDEQVVLVTGDNQVMLMSRDFEVVYEAPLRTEEFGEDEMINVGWGSKKTQFHGSLGKTAAQQSSTTPSLLPLAPASDTGIPSITWRGDGLYFAISSLDPYSATSSRPGEKRRQVRVYARTPCALSATSEPIYGLQGACAGFGRVEDEVPAGSLIAWRPSGNLIAAVQKYGYEGGAEGQGGEEGRRDVIFLERNGLQHGSFQLREDERVRKAKTKEEWEVRGLGYNSSSEVLAIHISRSGTDVGTSRGPLEAKLQILTYTLASISVQLWTMNNYHYYLKCEFFPPASSAGDASPRFCSVKWHPEKKDIIYLAGAGFVQQKKIEWETVAGLLQMPNDTGTVAVVDGDQLLMTAFRGQNVPPPMSSYQIRLPSPPVHIATLPTRDSIVALFPSGEYQIWDLHTRIPKSGGRGGGKVAEPKLVQEGRFENGEQVAEYRQVAVDQEGQVFALVTLKGGEDAVLRQDGDLQVSEGPLGRIVSGIAQGVISIDMDGKVCVGGEKLDELPSFCFDIQVSRPSEDSSESLLFARDAHSTLYALQPSSDGAPYVVARDSTSMTVSSTYLIYTTTTHESKYAPLSVIRRLTNGEVVSEKEKTWESRRVERGSQIVTVVPSAMSLVLQMPRGNLESVNPRPLVLEVVKRDVLAGKYRKAFLTCRRHRIDLNILYDLDYRAFSENIASFVEQIPEVDYLNLFVSGLRQPANHQKLNSTCDALRVQLEARGLVKYVDTILTTHVCKNPPDLEAGLRVLLQLKASNPEIVENAIKYIIFLTNVNQLYDVALGMYDFKLVLMIAQYSQKDPKEYLPFLRELRELDKHYQKFRIDDYLERREKALESLKAGGEERFEAAIAYTAKYDLYKKALELWATESEEVKAIYDIYGDYLFDQREYYDAALAYLLGDKPHRAINAYEKAHAWRELFALASKQKIEGSELEDICDRVSEYLSSHSRHLEAAQIALDYQKNVDQAVHTLCRGSQFGEAFRLIALHSKESLIEKEVYPGLEDAHEQLVDVYDEMEGQLDKEVFRVAELLQKMVDDPESFFMIESEPAMENVDVMTEATTAVTGFTRYTVAQTAITGTSRTTAASRRKSRKKATGRKGTVDEFEYLLSSMGRLVTRVEEKTAEVSDLLPYLLTTSAEHRELGTELQEKVSSFRTKLQKCLEESWQRKEEVDVARRKAMGEEDLDASKEQWLKEQRRIHGQAAEVGSGEQTPQATGLAGVKPVISEWKAKSKFL</sequence>
<organism evidence="1 2">
    <name type="scientific">Naganishia friedmannii</name>
    <dbReference type="NCBI Taxonomy" id="89922"/>
    <lineage>
        <taxon>Eukaryota</taxon>
        <taxon>Fungi</taxon>
        <taxon>Dikarya</taxon>
        <taxon>Basidiomycota</taxon>
        <taxon>Agaricomycotina</taxon>
        <taxon>Tremellomycetes</taxon>
        <taxon>Filobasidiales</taxon>
        <taxon>Filobasidiaceae</taxon>
        <taxon>Naganishia</taxon>
    </lineage>
</organism>
<protein>
    <submittedName>
        <fullName evidence="1">Uncharacterized protein</fullName>
    </submittedName>
</protein>
<evidence type="ECO:0000313" key="1">
    <source>
        <dbReference type="EMBL" id="KAJ9102595.1"/>
    </source>
</evidence>
<name>A0ACC2VT52_9TREE</name>
<proteinExistence type="predicted"/>
<reference evidence="1" key="1">
    <citation type="submission" date="2023-04" db="EMBL/GenBank/DDBJ databases">
        <title>Draft Genome sequencing of Naganishia species isolated from polar environments using Oxford Nanopore Technology.</title>
        <authorList>
            <person name="Leo P."/>
            <person name="Venkateswaran K."/>
        </authorList>
    </citation>
    <scope>NUCLEOTIDE SEQUENCE</scope>
    <source>
        <strain evidence="1">MNA-CCFEE 5423</strain>
    </source>
</reference>
<dbReference type="Proteomes" id="UP001227268">
    <property type="component" value="Unassembled WGS sequence"/>
</dbReference>
<keyword evidence="2" id="KW-1185">Reference proteome</keyword>
<dbReference type="EMBL" id="JASBWT010000008">
    <property type="protein sequence ID" value="KAJ9102595.1"/>
    <property type="molecule type" value="Genomic_DNA"/>
</dbReference>